<dbReference type="EnsemblBacteria" id="ABC46379">
    <property type="protein sequence ID" value="ABC46379"/>
    <property type="gene ID" value="SRU_p0030"/>
</dbReference>
<dbReference type="AlphaFoldDB" id="Q2RYJ3"/>
<keyword evidence="1" id="KW-0614">Plasmid</keyword>
<keyword evidence="2" id="KW-1185">Reference proteome</keyword>
<dbReference type="EMBL" id="CP000160">
    <property type="protein sequence ID" value="ABC46379.1"/>
    <property type="molecule type" value="Genomic_DNA"/>
</dbReference>
<evidence type="ECO:0000313" key="2">
    <source>
        <dbReference type="Proteomes" id="UP000008674"/>
    </source>
</evidence>
<proteinExistence type="predicted"/>
<dbReference type="KEGG" id="sru:SRU_p0030"/>
<dbReference type="Proteomes" id="UP000008674">
    <property type="component" value="Plasmid pSR35"/>
</dbReference>
<accession>Q2RYJ3</accession>
<protein>
    <submittedName>
        <fullName evidence="1">Uncharacterized protein</fullName>
    </submittedName>
</protein>
<reference evidence="1 2" key="1">
    <citation type="journal article" date="2005" name="Proc. Natl. Acad. Sci. U.S.A.">
        <title>The genome of Salinibacter ruber: convergence and gene exchange among hyperhalophilic bacteria and archaea.</title>
        <authorList>
            <person name="Mongodin E.F."/>
            <person name="Nelson K.E."/>
            <person name="Daugherty S."/>
            <person name="Deboy R.T."/>
            <person name="Wister J."/>
            <person name="Khouri H."/>
            <person name="Weidman J."/>
            <person name="Walsh D.A."/>
            <person name="Papke R.T."/>
            <person name="Sanchez Perez G."/>
            <person name="Sharma A.K."/>
            <person name="Nesbo C.L."/>
            <person name="MacLeod D."/>
            <person name="Bapteste E."/>
            <person name="Doolittle W.F."/>
            <person name="Charlebois R.L."/>
            <person name="Legault B."/>
            <person name="Rodriguez-Valera F."/>
        </authorList>
    </citation>
    <scope>NUCLEOTIDE SEQUENCE [LARGE SCALE GENOMIC DNA]</scope>
    <source>
        <strain evidence="2">DSM 13855 / CECT 5946 / M31</strain>
        <plasmid evidence="2">pSR35</plasmid>
    </source>
</reference>
<geneLocation type="plasmid" evidence="1 2">
    <name>pSR35</name>
</geneLocation>
<name>Q2RYJ3_SALRD</name>
<gene>
    <name evidence="1" type="ordered locus">SRU_p0030</name>
</gene>
<sequence length="106" mass="11969">MQADTITTTLEVLHPDGATTEVERKIDYVVEKEHERLIQSIKRKRKLPRIAAKAIARETRQQFTATSGSVGGQRVDFRPMPDDVEAKTFRVRDGLGPQATVHGWVE</sequence>
<evidence type="ECO:0000313" key="1">
    <source>
        <dbReference type="EMBL" id="ABC46379.1"/>
    </source>
</evidence>
<dbReference type="HOGENOM" id="CLU_2221367_0_0_10"/>
<dbReference type="RefSeq" id="WP_011405587.1">
    <property type="nucleotide sequence ID" value="NC_007678.1"/>
</dbReference>
<organism evidence="1 2">
    <name type="scientific">Salinibacter ruber (strain DSM 13855 / M31)</name>
    <dbReference type="NCBI Taxonomy" id="309807"/>
    <lineage>
        <taxon>Bacteria</taxon>
        <taxon>Pseudomonadati</taxon>
        <taxon>Rhodothermota</taxon>
        <taxon>Rhodothermia</taxon>
        <taxon>Rhodothermales</taxon>
        <taxon>Salinibacteraceae</taxon>
        <taxon>Salinibacter</taxon>
    </lineage>
</organism>